<keyword evidence="7" id="KW-1185">Reference proteome</keyword>
<keyword evidence="5" id="KW-1133">Transmembrane helix</keyword>
<evidence type="ECO:0000256" key="3">
    <source>
        <dbReference type="SAM" id="Coils"/>
    </source>
</evidence>
<dbReference type="GO" id="GO:0019216">
    <property type="term" value="P:regulation of lipid metabolic process"/>
    <property type="evidence" value="ECO:0007669"/>
    <property type="project" value="TreeGrafter"/>
</dbReference>
<feature type="compositionally biased region" description="Basic and acidic residues" evidence="4">
    <location>
        <begin position="213"/>
        <end position="222"/>
    </location>
</feature>
<feature type="transmembrane region" description="Helical" evidence="5">
    <location>
        <begin position="24"/>
        <end position="43"/>
    </location>
</feature>
<reference evidence="7" key="1">
    <citation type="journal article" date="2010" name="Genome Biol.">
        <title>Genome sequence of the necrotrophic plant pathogen Pythium ultimum reveals original pathogenicity mechanisms and effector repertoire.</title>
        <authorList>
            <person name="Levesque C.A."/>
            <person name="Brouwer H."/>
            <person name="Cano L."/>
            <person name="Hamilton J.P."/>
            <person name="Holt C."/>
            <person name="Huitema E."/>
            <person name="Raffaele S."/>
            <person name="Robideau G.P."/>
            <person name="Thines M."/>
            <person name="Win J."/>
            <person name="Zerillo M.M."/>
            <person name="Beakes G.W."/>
            <person name="Boore J.L."/>
            <person name="Busam D."/>
            <person name="Dumas B."/>
            <person name="Ferriera S."/>
            <person name="Fuerstenberg S.I."/>
            <person name="Gachon C.M."/>
            <person name="Gaulin E."/>
            <person name="Govers F."/>
            <person name="Grenville-Briggs L."/>
            <person name="Horner N."/>
            <person name="Hostetler J."/>
            <person name="Jiang R.H."/>
            <person name="Johnson J."/>
            <person name="Krajaejun T."/>
            <person name="Lin H."/>
            <person name="Meijer H.J."/>
            <person name="Moore B."/>
            <person name="Morris P."/>
            <person name="Phuntmart V."/>
            <person name="Puiu D."/>
            <person name="Shetty J."/>
            <person name="Stajich J.E."/>
            <person name="Tripathy S."/>
            <person name="Wawra S."/>
            <person name="van West P."/>
            <person name="Whitty B.R."/>
            <person name="Coutinho P.M."/>
            <person name="Henrissat B."/>
            <person name="Martin F."/>
            <person name="Thomas P.D."/>
            <person name="Tyler B.M."/>
            <person name="De Vries R.P."/>
            <person name="Kamoun S."/>
            <person name="Yandell M."/>
            <person name="Tisserat N."/>
            <person name="Buell C.R."/>
        </authorList>
    </citation>
    <scope>NUCLEOTIDE SEQUENCE</scope>
    <source>
        <strain evidence="7">DAOM:BR144</strain>
    </source>
</reference>
<keyword evidence="5" id="KW-0472">Membrane</keyword>
<feature type="region of interest" description="Disordered" evidence="4">
    <location>
        <begin position="213"/>
        <end position="234"/>
    </location>
</feature>
<keyword evidence="5" id="KW-0812">Transmembrane</keyword>
<keyword evidence="2 3" id="KW-0175">Coiled coil</keyword>
<dbReference type="PANTHER" id="PTHR12499:SF0">
    <property type="entry name" value="OPTIC ATROPHY 3 PROTEIN"/>
    <property type="match status" value="1"/>
</dbReference>
<evidence type="ECO:0000256" key="4">
    <source>
        <dbReference type="SAM" id="MobiDB-lite"/>
    </source>
</evidence>
<accession>K3WNZ7</accession>
<proteinExistence type="inferred from homology"/>
<dbReference type="EMBL" id="GL376635">
    <property type="status" value="NOT_ANNOTATED_CDS"/>
    <property type="molecule type" value="Genomic_DNA"/>
</dbReference>
<evidence type="ECO:0008006" key="8">
    <source>
        <dbReference type="Google" id="ProtNLM"/>
    </source>
</evidence>
<dbReference type="EnsemblProtists" id="PYU1_T006689">
    <property type="protein sequence ID" value="PYU1_T006689"/>
    <property type="gene ID" value="PYU1_G006677"/>
</dbReference>
<protein>
    <recommendedName>
        <fullName evidence="8">OPA3-like protein</fullName>
    </recommendedName>
</protein>
<reference evidence="7" key="2">
    <citation type="submission" date="2010-04" db="EMBL/GenBank/DDBJ databases">
        <authorList>
            <person name="Buell R."/>
            <person name="Hamilton J."/>
            <person name="Hostetler J."/>
        </authorList>
    </citation>
    <scope>NUCLEOTIDE SEQUENCE [LARGE SCALE GENOMIC DNA]</scope>
    <source>
        <strain evidence="7">DAOM:BR144</strain>
    </source>
</reference>
<feature type="coiled-coil region" evidence="3">
    <location>
        <begin position="141"/>
        <end position="176"/>
    </location>
</feature>
<organism evidence="6 7">
    <name type="scientific">Globisporangium ultimum (strain ATCC 200006 / CBS 805.95 / DAOM BR144)</name>
    <name type="common">Pythium ultimum</name>
    <dbReference type="NCBI Taxonomy" id="431595"/>
    <lineage>
        <taxon>Eukaryota</taxon>
        <taxon>Sar</taxon>
        <taxon>Stramenopiles</taxon>
        <taxon>Oomycota</taxon>
        <taxon>Peronosporomycetes</taxon>
        <taxon>Pythiales</taxon>
        <taxon>Pythiaceae</taxon>
        <taxon>Globisporangium</taxon>
    </lineage>
</organism>
<evidence type="ECO:0000256" key="1">
    <source>
        <dbReference type="ARBA" id="ARBA00007584"/>
    </source>
</evidence>
<reference evidence="6" key="3">
    <citation type="submission" date="2015-02" db="UniProtKB">
        <authorList>
            <consortium name="EnsemblProtists"/>
        </authorList>
    </citation>
    <scope>IDENTIFICATION</scope>
    <source>
        <strain evidence="6">DAOM BR144</strain>
    </source>
</reference>
<dbReference type="VEuPathDB" id="FungiDB:PYU1_G006677"/>
<comment type="similarity">
    <text evidence="1">Belongs to the OPA3 family.</text>
</comment>
<dbReference type="GO" id="GO:0005739">
    <property type="term" value="C:mitochondrion"/>
    <property type="evidence" value="ECO:0007669"/>
    <property type="project" value="TreeGrafter"/>
</dbReference>
<dbReference type="FunCoup" id="K3WNZ7">
    <property type="interactions" value="52"/>
</dbReference>
<dbReference type="HOGENOM" id="CLU_074707_0_0_1"/>
<dbReference type="eggNOG" id="KOG3335">
    <property type="taxonomic scope" value="Eukaryota"/>
</dbReference>
<name>K3WNZ7_GLOUD</name>
<evidence type="ECO:0000313" key="6">
    <source>
        <dbReference type="EnsemblProtists" id="PYU1_T006689"/>
    </source>
</evidence>
<dbReference type="InParanoid" id="K3WNZ7"/>
<dbReference type="Proteomes" id="UP000019132">
    <property type="component" value="Unassembled WGS sequence"/>
</dbReference>
<dbReference type="Pfam" id="PF07047">
    <property type="entry name" value="OPA3"/>
    <property type="match status" value="1"/>
</dbReference>
<sequence length="254" mass="28468">MLVVTCLLKHSSFAFAPIKAEAQVSARFFFLSAMAVIFGLPVIKFGGLVVRTLTKPLAKVVKSRSKVHPRLNAVCHSLGQQQHRLTIKFHMGFRGIEKYSIKDLPADKAVENGADLVGELMIFSVAVAVASFEYTRSSAKSKETERKQEALKLKAERELEERFENLEMKVIWLESKLAELGHIVEHDLDHRIEDAVRSSAVEQVHDDIHHLENKQRCDRQHTENSSAMAPNATSPSIASSLWTATYNAMTGVFR</sequence>
<evidence type="ECO:0000313" key="7">
    <source>
        <dbReference type="Proteomes" id="UP000019132"/>
    </source>
</evidence>
<dbReference type="InterPro" id="IPR010754">
    <property type="entry name" value="OPA3-like"/>
</dbReference>
<evidence type="ECO:0000256" key="5">
    <source>
        <dbReference type="SAM" id="Phobius"/>
    </source>
</evidence>
<feature type="compositionally biased region" description="Polar residues" evidence="4">
    <location>
        <begin position="223"/>
        <end position="234"/>
    </location>
</feature>
<dbReference type="PANTHER" id="PTHR12499">
    <property type="entry name" value="OPTIC ATROPHY 3 PROTEIN OPA3"/>
    <property type="match status" value="1"/>
</dbReference>
<dbReference type="AlphaFoldDB" id="K3WNZ7"/>
<evidence type="ECO:0000256" key="2">
    <source>
        <dbReference type="ARBA" id="ARBA00023054"/>
    </source>
</evidence>